<feature type="binding site" evidence="2">
    <location>
        <position position="103"/>
    </location>
    <ligand>
        <name>Fe cation</name>
        <dbReference type="ChEBI" id="CHEBI:24875"/>
    </ligand>
</feature>
<dbReference type="InterPro" id="IPR014710">
    <property type="entry name" value="RmlC-like_jellyroll"/>
</dbReference>
<dbReference type="Gene3D" id="2.60.120.10">
    <property type="entry name" value="Jelly Rolls"/>
    <property type="match status" value="2"/>
</dbReference>
<feature type="binding site" evidence="2">
    <location>
        <position position="59"/>
    </location>
    <ligand>
        <name>Fe cation</name>
        <dbReference type="ChEBI" id="CHEBI:24875"/>
    </ligand>
</feature>
<dbReference type="RefSeq" id="WP_125223013.1">
    <property type="nucleotide sequence ID" value="NZ_QUSX01000002.1"/>
</dbReference>
<dbReference type="Proteomes" id="UP000286990">
    <property type="component" value="Unassembled WGS sequence"/>
</dbReference>
<keyword evidence="2" id="KW-0479">Metal-binding</keyword>
<reference evidence="7" key="2">
    <citation type="submission" date="2018-12" db="EMBL/GenBank/DDBJ databases">
        <title>Maribacter lutimaris sp. nov., isolated from marine sediment.</title>
        <authorList>
            <person name="Kim K.K."/>
        </authorList>
    </citation>
    <scope>NUCLEOTIDE SEQUENCE [LARGE SCALE GENOMIC DNA]</scope>
    <source>
        <strain evidence="7">PoM-212</strain>
    </source>
</reference>
<reference evidence="7" key="1">
    <citation type="submission" date="2018-08" db="EMBL/GenBank/DDBJ databases">
        <authorList>
            <person name="Khan S.A."/>
            <person name="J S.E."/>
        </authorList>
    </citation>
    <scope>NUCLEOTIDE SEQUENCE [LARGE SCALE GENOMIC DNA]</scope>
    <source>
        <strain evidence="7">PoM-212</strain>
    </source>
</reference>
<feature type="binding site" evidence="2">
    <location>
        <position position="57"/>
    </location>
    <ligand>
        <name>Fe cation</name>
        <dbReference type="ChEBI" id="CHEBI:24875"/>
    </ligand>
</feature>
<dbReference type="InterPro" id="IPR012093">
    <property type="entry name" value="Pirin"/>
</dbReference>
<evidence type="ECO:0000256" key="1">
    <source>
        <dbReference type="ARBA" id="ARBA00008416"/>
    </source>
</evidence>
<dbReference type="SUPFAM" id="SSF51182">
    <property type="entry name" value="RmlC-like cupins"/>
    <property type="match status" value="1"/>
</dbReference>
<gene>
    <name evidence="6" type="ORF">DZC72_11265</name>
</gene>
<dbReference type="GO" id="GO:0046872">
    <property type="term" value="F:metal ion binding"/>
    <property type="evidence" value="ECO:0007669"/>
    <property type="project" value="UniProtKB-KW"/>
</dbReference>
<dbReference type="InterPro" id="IPR008778">
    <property type="entry name" value="Pirin_C_dom"/>
</dbReference>
<evidence type="ECO:0000256" key="3">
    <source>
        <dbReference type="RuleBase" id="RU003457"/>
    </source>
</evidence>
<dbReference type="PIRSF" id="PIRSF006232">
    <property type="entry name" value="Pirin"/>
    <property type="match status" value="1"/>
</dbReference>
<evidence type="ECO:0000313" key="7">
    <source>
        <dbReference type="Proteomes" id="UP000286990"/>
    </source>
</evidence>
<organism evidence="6 7">
    <name type="scientific">Maribacter algicola</name>
    <dbReference type="NCBI Taxonomy" id="2498892"/>
    <lineage>
        <taxon>Bacteria</taxon>
        <taxon>Pseudomonadati</taxon>
        <taxon>Bacteroidota</taxon>
        <taxon>Flavobacteriia</taxon>
        <taxon>Flavobacteriales</taxon>
        <taxon>Flavobacteriaceae</taxon>
        <taxon>Maribacter</taxon>
    </lineage>
</organism>
<dbReference type="AlphaFoldDB" id="A0A3R8RLI5"/>
<dbReference type="InterPro" id="IPR003829">
    <property type="entry name" value="Pirin_N_dom"/>
</dbReference>
<evidence type="ECO:0000313" key="6">
    <source>
        <dbReference type="EMBL" id="RRQ48292.1"/>
    </source>
</evidence>
<keyword evidence="7" id="KW-1185">Reference proteome</keyword>
<dbReference type="Pfam" id="PF02678">
    <property type="entry name" value="Pirin"/>
    <property type="match status" value="1"/>
</dbReference>
<dbReference type="InterPro" id="IPR011051">
    <property type="entry name" value="RmlC_Cupin_sf"/>
</dbReference>
<accession>A0A3R8RLI5</accession>
<feature type="domain" description="Pirin C-terminal" evidence="5">
    <location>
        <begin position="180"/>
        <end position="276"/>
    </location>
</feature>
<feature type="domain" description="Pirin N-terminal" evidence="4">
    <location>
        <begin position="27"/>
        <end position="124"/>
    </location>
</feature>
<proteinExistence type="inferred from homology"/>
<dbReference type="CDD" id="cd02909">
    <property type="entry name" value="cupin_pirin_N"/>
    <property type="match status" value="1"/>
</dbReference>
<evidence type="ECO:0000259" key="4">
    <source>
        <dbReference type="Pfam" id="PF02678"/>
    </source>
</evidence>
<keyword evidence="2" id="KW-0408">Iron</keyword>
<dbReference type="Pfam" id="PF05726">
    <property type="entry name" value="Pirin_C"/>
    <property type="match status" value="1"/>
</dbReference>
<dbReference type="EMBL" id="QUSX01000002">
    <property type="protein sequence ID" value="RRQ48292.1"/>
    <property type="molecule type" value="Genomic_DNA"/>
</dbReference>
<feature type="binding site" evidence="2">
    <location>
        <position position="101"/>
    </location>
    <ligand>
        <name>Fe cation</name>
        <dbReference type="ChEBI" id="CHEBI:24875"/>
    </ligand>
</feature>
<comment type="caution">
    <text evidence="6">The sequence shown here is derived from an EMBL/GenBank/DDBJ whole genome shotgun (WGS) entry which is preliminary data.</text>
</comment>
<evidence type="ECO:0000259" key="5">
    <source>
        <dbReference type="Pfam" id="PF05726"/>
    </source>
</evidence>
<protein>
    <submittedName>
        <fullName evidence="6">Pirin family protein</fullName>
    </submittedName>
</protein>
<comment type="similarity">
    <text evidence="1 3">Belongs to the pirin family.</text>
</comment>
<sequence>MTNNQILVDEKPADIGQFTVGRLLPIRKKRQVGPFTFIDHMGPATLGKGIYMDVDQHPHTGLSTLTYLFEGEIAHKDSTGADKIITRGDVGFMTSGKAVTHTERTPPHLRTDATFTMHGYQVWVALPKELEEMEPNFQFVPKEDLPIWEEGNTKYTLVAGEGYGRKSPLKVYSPLFMLKVESPEEKTIKINGELEGEIAIVVVTGSVYEKDSEIKAGQMLISKTEDHCDINVKENTQLLLFGGKPLGREHYLLWNFVSSDREKLKQQKQDWMDKKFPKVPGDDTYIPFPEMRLK</sequence>
<name>A0A3R8RLI5_9FLAO</name>
<dbReference type="PANTHER" id="PTHR13903:SF8">
    <property type="entry name" value="PIRIN"/>
    <property type="match status" value="1"/>
</dbReference>
<dbReference type="OrthoDB" id="321327at2"/>
<evidence type="ECO:0000256" key="2">
    <source>
        <dbReference type="PIRSR" id="PIRSR006232-1"/>
    </source>
</evidence>
<dbReference type="PANTHER" id="PTHR13903">
    <property type="entry name" value="PIRIN-RELATED"/>
    <property type="match status" value="1"/>
</dbReference>
<comment type="cofactor">
    <cofactor evidence="2">
        <name>Fe cation</name>
        <dbReference type="ChEBI" id="CHEBI:24875"/>
    </cofactor>
    <text evidence="2">Binds 1 Fe cation per subunit.</text>
</comment>